<sequence>MLNRARRLRRLAGRPALLLLTLSAVVLTGCATDEFGNRRPLTESEAGVAIGSAAGAAAGALIGSRSADAGKGALIGAVGGAITGGLVGSYMERQRKDFERVLADEIARGDIRVEELPNDRLLVGMTSSTAFDVDSADIKPGFYSTLDKISAVVNKYGKTRLDIAGHTDNTGAAAYNQRLSERRAGAVESYLLAEQVLPQRLRSTGYGEARPVASNESDYGRTLNRRVEITIDPIVAETG</sequence>
<keyword evidence="3" id="KW-0998">Cell outer membrane</keyword>
<dbReference type="SUPFAM" id="SSF103088">
    <property type="entry name" value="OmpA-like"/>
    <property type="match status" value="1"/>
</dbReference>
<proteinExistence type="predicted"/>
<dbReference type="Pfam" id="PF13488">
    <property type="entry name" value="Gly-zipper_Omp"/>
    <property type="match status" value="1"/>
</dbReference>
<evidence type="ECO:0000313" key="7">
    <source>
        <dbReference type="Proteomes" id="UP000748752"/>
    </source>
</evidence>
<dbReference type="PRINTS" id="PR01021">
    <property type="entry name" value="OMPADOMAIN"/>
</dbReference>
<evidence type="ECO:0000259" key="5">
    <source>
        <dbReference type="PROSITE" id="PS51123"/>
    </source>
</evidence>
<dbReference type="PANTHER" id="PTHR30329">
    <property type="entry name" value="STATOR ELEMENT OF FLAGELLAR MOTOR COMPLEX"/>
    <property type="match status" value="1"/>
</dbReference>
<evidence type="ECO:0000256" key="4">
    <source>
        <dbReference type="PROSITE-ProRule" id="PRU00473"/>
    </source>
</evidence>
<keyword evidence="7" id="KW-1185">Reference proteome</keyword>
<evidence type="ECO:0000256" key="1">
    <source>
        <dbReference type="ARBA" id="ARBA00004442"/>
    </source>
</evidence>
<keyword evidence="6" id="KW-0969">Cilium</keyword>
<dbReference type="PROSITE" id="PS51257">
    <property type="entry name" value="PROKAR_LIPOPROTEIN"/>
    <property type="match status" value="1"/>
</dbReference>
<dbReference type="InterPro" id="IPR006665">
    <property type="entry name" value="OmpA-like"/>
</dbReference>
<dbReference type="Gene3D" id="3.30.1330.60">
    <property type="entry name" value="OmpA-like domain"/>
    <property type="match status" value="1"/>
</dbReference>
<keyword evidence="2 4" id="KW-0472">Membrane</keyword>
<keyword evidence="6" id="KW-0282">Flagellum</keyword>
<evidence type="ECO:0000313" key="6">
    <source>
        <dbReference type="EMBL" id="MBK1632444.1"/>
    </source>
</evidence>
<dbReference type="InterPro" id="IPR050330">
    <property type="entry name" value="Bact_OuterMem_StrucFunc"/>
</dbReference>
<keyword evidence="6" id="KW-0966">Cell projection</keyword>
<reference evidence="6 7" key="1">
    <citation type="journal article" date="2020" name="Microorganisms">
        <title>Osmotic Adaptation and Compatible Solute Biosynthesis of Phototrophic Bacteria as Revealed from Genome Analyses.</title>
        <authorList>
            <person name="Imhoff J.F."/>
            <person name="Rahn T."/>
            <person name="Kunzel S."/>
            <person name="Keller A."/>
            <person name="Neulinger S.C."/>
        </authorList>
    </citation>
    <scope>NUCLEOTIDE SEQUENCE [LARGE SCALE GENOMIC DNA]</scope>
    <source>
        <strain evidence="6 7">DSM 6210</strain>
    </source>
</reference>
<dbReference type="Pfam" id="PF00691">
    <property type="entry name" value="OmpA"/>
    <property type="match status" value="1"/>
</dbReference>
<evidence type="ECO:0000256" key="3">
    <source>
        <dbReference type="ARBA" id="ARBA00023237"/>
    </source>
</evidence>
<dbReference type="PRINTS" id="PR01023">
    <property type="entry name" value="NAFLGMOTY"/>
</dbReference>
<name>A0ABS1CKT0_9GAMM</name>
<feature type="domain" description="OmpA-like" evidence="5">
    <location>
        <begin position="118"/>
        <end position="235"/>
    </location>
</feature>
<gene>
    <name evidence="6" type="ORF">CKO31_17195</name>
</gene>
<comment type="caution">
    <text evidence="6">The sequence shown here is derived from an EMBL/GenBank/DDBJ whole genome shotgun (WGS) entry which is preliminary data.</text>
</comment>
<protein>
    <submittedName>
        <fullName evidence="6">Flagellar motor protein MotB</fullName>
    </submittedName>
</protein>
<dbReference type="InterPro" id="IPR036737">
    <property type="entry name" value="OmpA-like_sf"/>
</dbReference>
<dbReference type="PROSITE" id="PS51123">
    <property type="entry name" value="OMPA_2"/>
    <property type="match status" value="1"/>
</dbReference>
<dbReference type="Proteomes" id="UP000748752">
    <property type="component" value="Unassembled WGS sequence"/>
</dbReference>
<comment type="subcellular location">
    <subcellularLocation>
        <location evidence="1">Cell outer membrane</location>
    </subcellularLocation>
</comment>
<dbReference type="InterPro" id="IPR039567">
    <property type="entry name" value="Gly-zipper"/>
</dbReference>
<dbReference type="RefSeq" id="WP_200240009.1">
    <property type="nucleotide sequence ID" value="NZ_NRRV01000048.1"/>
</dbReference>
<dbReference type="EMBL" id="NRRV01000048">
    <property type="protein sequence ID" value="MBK1632444.1"/>
    <property type="molecule type" value="Genomic_DNA"/>
</dbReference>
<dbReference type="PANTHER" id="PTHR30329:SF21">
    <property type="entry name" value="LIPOPROTEIN YIAD-RELATED"/>
    <property type="match status" value="1"/>
</dbReference>
<dbReference type="CDD" id="cd07185">
    <property type="entry name" value="OmpA_C-like"/>
    <property type="match status" value="1"/>
</dbReference>
<evidence type="ECO:0000256" key="2">
    <source>
        <dbReference type="ARBA" id="ARBA00023136"/>
    </source>
</evidence>
<dbReference type="InterPro" id="IPR006664">
    <property type="entry name" value="OMP_bac"/>
</dbReference>
<organism evidence="6 7">
    <name type="scientific">Thiohalocapsa halophila</name>
    <dbReference type="NCBI Taxonomy" id="69359"/>
    <lineage>
        <taxon>Bacteria</taxon>
        <taxon>Pseudomonadati</taxon>
        <taxon>Pseudomonadota</taxon>
        <taxon>Gammaproteobacteria</taxon>
        <taxon>Chromatiales</taxon>
        <taxon>Chromatiaceae</taxon>
        <taxon>Thiohalocapsa</taxon>
    </lineage>
</organism>
<accession>A0ABS1CKT0</accession>